<dbReference type="Proteomes" id="UP000004191">
    <property type="component" value="Unassembled WGS sequence"/>
</dbReference>
<gene>
    <name evidence="2" type="ORF">HMPREF9709_00129</name>
</gene>
<feature type="transmembrane region" description="Helical" evidence="1">
    <location>
        <begin position="469"/>
        <end position="486"/>
    </location>
</feature>
<evidence type="ECO:0008006" key="4">
    <source>
        <dbReference type="Google" id="ProtNLM"/>
    </source>
</evidence>
<dbReference type="OrthoDB" id="1998185at2"/>
<feature type="transmembrane region" description="Helical" evidence="1">
    <location>
        <begin position="76"/>
        <end position="98"/>
    </location>
</feature>
<feature type="transmembrane region" description="Helical" evidence="1">
    <location>
        <begin position="12"/>
        <end position="34"/>
    </location>
</feature>
<reference evidence="2 3" key="1">
    <citation type="submission" date="2012-01" db="EMBL/GenBank/DDBJ databases">
        <title>The Genome Sequence of Helcococcus kunzii ATCC 51366.</title>
        <authorList>
            <consortium name="The Broad Institute Genome Sequencing Platform"/>
            <person name="Earl A."/>
            <person name="Ward D."/>
            <person name="Feldgarden M."/>
            <person name="Gevers D."/>
            <person name="Huys G."/>
            <person name="Young S.K."/>
            <person name="Zeng Q."/>
            <person name="Gargeya S."/>
            <person name="Fitzgerald M."/>
            <person name="Haas B."/>
            <person name="Abouelleil A."/>
            <person name="Alvarado L."/>
            <person name="Arachchi H.M."/>
            <person name="Berlin A."/>
            <person name="Chapman S.B."/>
            <person name="Gearin G."/>
            <person name="Goldberg J."/>
            <person name="Griggs A."/>
            <person name="Gujja S."/>
            <person name="Hansen M."/>
            <person name="Heiman D."/>
            <person name="Howarth C."/>
            <person name="Larimer J."/>
            <person name="Lui A."/>
            <person name="MacDonald P.J.P."/>
            <person name="McCowen C."/>
            <person name="Montmayeur A."/>
            <person name="Murphy C."/>
            <person name="Neiman D."/>
            <person name="Pearson M."/>
            <person name="Priest M."/>
            <person name="Roberts A."/>
            <person name="Saif S."/>
            <person name="Shea T."/>
            <person name="Sisk P."/>
            <person name="Stolte C."/>
            <person name="Sykes S."/>
            <person name="Wortman J."/>
            <person name="Nusbaum C."/>
            <person name="Birren B."/>
        </authorList>
    </citation>
    <scope>NUCLEOTIDE SEQUENCE [LARGE SCALE GENOMIC DNA]</scope>
    <source>
        <strain evidence="2 3">ATCC 51366</strain>
    </source>
</reference>
<dbReference type="STRING" id="883114.HMPREF9709_00129"/>
<dbReference type="eggNOG" id="COG1807">
    <property type="taxonomic scope" value="Bacteria"/>
</dbReference>
<sequence>MEKIKKLFNNISNYLTIFALILLLGFFSFASIRIRINEAVGYISFNYHWIVFFLLHLIFLHFILKYSNKISEKKLFISLAIIYLLVGIYLIINISSLLRADAGAVYKTVRDMRHDYYGFFQPKNYMNFYPHQHGLVYYIYLITSIVDKSKIIFSVNLVEIIIINFMIYKIVDILGNSDKRKNLLAIYLSFAFTQQLFFIAFAYNLIPGFFFMINGLYLLLSYKKNGSIYRLISSIILFSIAVIIRNNFIIMVIAAFLYLWLTSDKNKKILPIVFLISFLVISKTFTFGMNSLTEHITGVKVSKGMPKILWLAMGTDPTNLYPGPGWYNNYTRIVLENVDYDLDKAAEIGKEKVKDNFNKFIHNPLYGLGFFGTKHLSTWADPTFQSIWSGPLPRYGQSSQNKIIQSIYYEGTIYWANYHYMKSITVLLYLGSLIYLLKKNLHKNNLSLFIIYFVGGTVFHLFWETKSQYVYTYVIMLIPVAIEAIIDLHEKFLQSNLYKRLKKI</sequence>
<keyword evidence="1" id="KW-1133">Transmembrane helix</keyword>
<dbReference type="HOGENOM" id="CLU_024120_0_0_9"/>
<accession>H3NLF2</accession>
<keyword evidence="1" id="KW-0812">Transmembrane</keyword>
<feature type="transmembrane region" description="Helical" evidence="1">
    <location>
        <begin position="418"/>
        <end position="437"/>
    </location>
</feature>
<dbReference type="EMBL" id="AGEI01000003">
    <property type="protein sequence ID" value="EHR36033.1"/>
    <property type="molecule type" value="Genomic_DNA"/>
</dbReference>
<dbReference type="PATRIC" id="fig|883114.3.peg.130"/>
<feature type="transmembrane region" description="Helical" evidence="1">
    <location>
        <begin position="183"/>
        <end position="211"/>
    </location>
</feature>
<organism evidence="2 3">
    <name type="scientific">Helcococcus kunzii ATCC 51366</name>
    <dbReference type="NCBI Taxonomy" id="883114"/>
    <lineage>
        <taxon>Bacteria</taxon>
        <taxon>Bacillati</taxon>
        <taxon>Bacillota</taxon>
        <taxon>Tissierellia</taxon>
        <taxon>Tissierellales</taxon>
        <taxon>Peptoniphilaceae</taxon>
        <taxon>Helcococcus</taxon>
    </lineage>
</organism>
<comment type="caution">
    <text evidence="2">The sequence shown here is derived from an EMBL/GenBank/DDBJ whole genome shotgun (WGS) entry which is preliminary data.</text>
</comment>
<name>H3NLF2_9FIRM</name>
<feature type="transmembrane region" description="Helical" evidence="1">
    <location>
        <begin position="446"/>
        <end position="463"/>
    </location>
</feature>
<dbReference type="GeneID" id="96998152"/>
<keyword evidence="3" id="KW-1185">Reference proteome</keyword>
<evidence type="ECO:0000256" key="1">
    <source>
        <dbReference type="SAM" id="Phobius"/>
    </source>
</evidence>
<dbReference type="AlphaFoldDB" id="H3NLF2"/>
<feature type="transmembrane region" description="Helical" evidence="1">
    <location>
        <begin position="272"/>
        <end position="292"/>
    </location>
</feature>
<protein>
    <recommendedName>
        <fullName evidence="4">Glycosyltransferase RgtA/B/C/D-like domain-containing protein</fullName>
    </recommendedName>
</protein>
<keyword evidence="1" id="KW-0472">Membrane</keyword>
<feature type="transmembrane region" description="Helical" evidence="1">
    <location>
        <begin position="231"/>
        <end position="260"/>
    </location>
</feature>
<evidence type="ECO:0000313" key="2">
    <source>
        <dbReference type="EMBL" id="EHR36033.1"/>
    </source>
</evidence>
<dbReference type="RefSeq" id="WP_005396959.1">
    <property type="nucleotide sequence ID" value="NZ_JH601088.1"/>
</dbReference>
<feature type="transmembrane region" description="Helical" evidence="1">
    <location>
        <begin position="151"/>
        <end position="171"/>
    </location>
</feature>
<evidence type="ECO:0000313" key="3">
    <source>
        <dbReference type="Proteomes" id="UP000004191"/>
    </source>
</evidence>
<proteinExistence type="predicted"/>
<feature type="transmembrane region" description="Helical" evidence="1">
    <location>
        <begin position="46"/>
        <end position="64"/>
    </location>
</feature>